<evidence type="ECO:0000313" key="11">
    <source>
        <dbReference type="EMBL" id="CPR08890.1"/>
    </source>
</evidence>
<feature type="binding site" evidence="9">
    <location>
        <position position="182"/>
    </location>
    <ligand>
        <name>Zn(2+)</name>
        <dbReference type="ChEBI" id="CHEBI:29105"/>
    </ligand>
</feature>
<dbReference type="UniPathway" id="UPA00041">
    <property type="reaction ID" value="UER00436"/>
</dbReference>
<dbReference type="GO" id="GO:0005975">
    <property type="term" value="P:carbohydrate metabolic process"/>
    <property type="evidence" value="ECO:0007669"/>
    <property type="project" value="UniProtKB-UniRule"/>
</dbReference>
<dbReference type="InterPro" id="IPR046348">
    <property type="entry name" value="SIS_dom_sf"/>
</dbReference>
<evidence type="ECO:0000256" key="1">
    <source>
        <dbReference type="ARBA" id="ARBA00000348"/>
    </source>
</evidence>
<dbReference type="InterPro" id="IPR004515">
    <property type="entry name" value="Phosphoheptose_Isoase"/>
</dbReference>
<dbReference type="Proteomes" id="UP000198875">
    <property type="component" value="Unassembled WGS sequence"/>
</dbReference>
<dbReference type="InterPro" id="IPR001347">
    <property type="entry name" value="SIS_dom"/>
</dbReference>
<evidence type="ECO:0000256" key="4">
    <source>
        <dbReference type="ARBA" id="ARBA00022490"/>
    </source>
</evidence>
<evidence type="ECO:0000256" key="2">
    <source>
        <dbReference type="ARBA" id="ARBA00004496"/>
    </source>
</evidence>
<feature type="domain" description="SIS" evidence="10">
    <location>
        <begin position="47"/>
        <end position="205"/>
    </location>
</feature>
<evidence type="ECO:0000256" key="5">
    <source>
        <dbReference type="ARBA" id="ARBA00022723"/>
    </source>
</evidence>
<dbReference type="GO" id="GO:0008968">
    <property type="term" value="F:D-sedoheptulose 7-phosphate isomerase activity"/>
    <property type="evidence" value="ECO:0007669"/>
    <property type="project" value="UniProtKB-UniRule"/>
</dbReference>
<comment type="cofactor">
    <cofactor evidence="9">
        <name>Zn(2+)</name>
        <dbReference type="ChEBI" id="CHEBI:29105"/>
    </cofactor>
    <text evidence="9">Binds 1 zinc ion per subunit.</text>
</comment>
<feature type="binding site" evidence="9">
    <location>
        <begin position="130"/>
        <end position="132"/>
    </location>
    <ligand>
        <name>substrate</name>
    </ligand>
</feature>
<dbReference type="PANTHER" id="PTHR30390">
    <property type="entry name" value="SEDOHEPTULOSE 7-PHOSPHATE ISOMERASE / DNAA INITIATOR-ASSOCIATING FACTOR FOR REPLICATION INITIATION"/>
    <property type="match status" value="1"/>
</dbReference>
<dbReference type="GO" id="GO:2001061">
    <property type="term" value="P:D-glycero-D-manno-heptose 7-phosphate biosynthetic process"/>
    <property type="evidence" value="ECO:0007669"/>
    <property type="project" value="UniProtKB-UniPathway"/>
</dbReference>
<evidence type="ECO:0000256" key="8">
    <source>
        <dbReference type="ARBA" id="ARBA00023277"/>
    </source>
</evidence>
<dbReference type="AlphaFoldDB" id="A0A0U0W488"/>
<keyword evidence="8 9" id="KW-0119">Carbohydrate metabolism</keyword>
<comment type="pathway">
    <text evidence="9">Carbohydrate biosynthesis; D-glycero-D-manno-heptose 7-phosphate biosynthesis; D-glycero-alpha-D-manno-heptose 7-phosphate and D-glycero-beta-D-manno-heptose 7-phosphate from sedoheptulose 7-phosphate: step 1/1.</text>
</comment>
<dbReference type="GO" id="GO:0005737">
    <property type="term" value="C:cytoplasm"/>
    <property type="evidence" value="ECO:0007669"/>
    <property type="project" value="UniProtKB-SubCell"/>
</dbReference>
<evidence type="ECO:0000256" key="6">
    <source>
        <dbReference type="ARBA" id="ARBA00022833"/>
    </source>
</evidence>
<dbReference type="RefSeq" id="WP_085180050.1">
    <property type="nucleotide sequence ID" value="NZ_CSTD01000001.1"/>
</dbReference>
<name>A0A0U0W488_MYCBE</name>
<dbReference type="EC" id="5.3.1.28" evidence="9"/>
<gene>
    <name evidence="9" type="primary">gmhA</name>
    <name evidence="11" type="ORF">BN971_01385</name>
</gene>
<organism evidence="11 12">
    <name type="scientific">Mycobacterium bohemicum DSM 44277</name>
    <dbReference type="NCBI Taxonomy" id="1236609"/>
    <lineage>
        <taxon>Bacteria</taxon>
        <taxon>Bacillati</taxon>
        <taxon>Actinomycetota</taxon>
        <taxon>Actinomycetes</taxon>
        <taxon>Mycobacteriales</taxon>
        <taxon>Mycobacteriaceae</taxon>
        <taxon>Mycobacterium</taxon>
    </lineage>
</organism>
<dbReference type="HAMAP" id="MF_00067">
    <property type="entry name" value="GmhA"/>
    <property type="match status" value="1"/>
</dbReference>
<sequence>MAGLNTSDVVTPSERLVQERLAETIAVKQRMLEGDYAAQTVEVARVIIGALRAGGKVIFFGNGGSAQDAGHLAAELMGRFAFDRPGLAAISLPDATAAITAIGNDYSYDEVFARQVLAAGRAGDVVVGLTTSGNSPNVVRGLEAAAAAGMTTVTLTGARGGKVAEMADIGIRVPSDDTARIQEACLHLGHTICEMVEAALFPRPS</sequence>
<keyword evidence="6 9" id="KW-0862">Zinc</keyword>
<dbReference type="InterPro" id="IPR050099">
    <property type="entry name" value="SIS_GmhA/DiaA_subfam"/>
</dbReference>
<comment type="function">
    <text evidence="9">Catalyzes the isomerization of sedoheptulose 7-phosphate in D-glycero-D-manno-heptose 7-phosphate.</text>
</comment>
<feature type="binding site" evidence="9">
    <location>
        <position position="182"/>
    </location>
    <ligand>
        <name>substrate</name>
    </ligand>
</feature>
<comment type="similarity">
    <text evidence="3 9">Belongs to the SIS family. GmhA subfamily.</text>
</comment>
<dbReference type="GO" id="GO:0008270">
    <property type="term" value="F:zinc ion binding"/>
    <property type="evidence" value="ECO:0007669"/>
    <property type="project" value="UniProtKB-UniRule"/>
</dbReference>
<feature type="binding site" evidence="9">
    <location>
        <begin position="62"/>
        <end position="64"/>
    </location>
    <ligand>
        <name>substrate</name>
    </ligand>
</feature>
<dbReference type="CDD" id="cd05006">
    <property type="entry name" value="SIS_GmhA"/>
    <property type="match status" value="1"/>
</dbReference>
<dbReference type="SUPFAM" id="SSF53697">
    <property type="entry name" value="SIS domain"/>
    <property type="match status" value="1"/>
</dbReference>
<feature type="binding site" evidence="9">
    <location>
        <position position="190"/>
    </location>
    <ligand>
        <name>Zn(2+)</name>
        <dbReference type="ChEBI" id="CHEBI:29105"/>
    </ligand>
</feature>
<dbReference type="Gene3D" id="3.40.50.10490">
    <property type="entry name" value="Glucose-6-phosphate isomerase like protein, domain 1"/>
    <property type="match status" value="1"/>
</dbReference>
<feature type="binding site" evidence="9">
    <location>
        <position position="71"/>
    </location>
    <ligand>
        <name>Zn(2+)</name>
        <dbReference type="ChEBI" id="CHEBI:29105"/>
    </ligand>
</feature>
<keyword evidence="5 9" id="KW-0479">Metal-binding</keyword>
<feature type="binding site" evidence="9">
    <location>
        <position position="75"/>
    </location>
    <ligand>
        <name>substrate</name>
    </ligand>
</feature>
<feature type="binding site" evidence="9">
    <location>
        <position position="75"/>
    </location>
    <ligand>
        <name>Zn(2+)</name>
        <dbReference type="ChEBI" id="CHEBI:29105"/>
    </ligand>
</feature>
<dbReference type="PROSITE" id="PS51464">
    <property type="entry name" value="SIS"/>
    <property type="match status" value="1"/>
</dbReference>
<evidence type="ECO:0000256" key="3">
    <source>
        <dbReference type="ARBA" id="ARBA00009894"/>
    </source>
</evidence>
<dbReference type="PANTHER" id="PTHR30390:SF6">
    <property type="entry name" value="DNAA INITIATOR-ASSOCIATING PROTEIN DIAA"/>
    <property type="match status" value="1"/>
</dbReference>
<comment type="catalytic activity">
    <reaction evidence="1 9">
        <text>2 D-sedoheptulose 7-phosphate = D-glycero-alpha-D-manno-heptose 7-phosphate + D-glycero-beta-D-manno-heptose 7-phosphate</text>
        <dbReference type="Rhea" id="RHEA:27489"/>
        <dbReference type="ChEBI" id="CHEBI:57483"/>
        <dbReference type="ChEBI" id="CHEBI:60203"/>
        <dbReference type="ChEBI" id="CHEBI:60204"/>
        <dbReference type="EC" id="5.3.1.28"/>
    </reaction>
</comment>
<keyword evidence="4 9" id="KW-0963">Cytoplasm</keyword>
<dbReference type="InterPro" id="IPR035461">
    <property type="entry name" value="GmhA/DiaA"/>
</dbReference>
<accession>A0A0U0W488</accession>
<evidence type="ECO:0000256" key="9">
    <source>
        <dbReference type="HAMAP-Rule" id="MF_00067"/>
    </source>
</evidence>
<dbReference type="GO" id="GO:0097367">
    <property type="term" value="F:carbohydrate derivative binding"/>
    <property type="evidence" value="ECO:0007669"/>
    <property type="project" value="InterPro"/>
</dbReference>
<proteinExistence type="inferred from homology"/>
<protein>
    <recommendedName>
        <fullName evidence="9">Phosphoheptose isomerase</fullName>
        <ecNumber evidence="9">5.3.1.28</ecNumber>
    </recommendedName>
    <alternativeName>
        <fullName evidence="9">Sedoheptulose 7-phosphate isomerase</fullName>
    </alternativeName>
</protein>
<dbReference type="Pfam" id="PF13580">
    <property type="entry name" value="SIS_2"/>
    <property type="match status" value="1"/>
</dbReference>
<dbReference type="OrthoDB" id="9810929at2"/>
<evidence type="ECO:0000259" key="10">
    <source>
        <dbReference type="PROSITE" id="PS51464"/>
    </source>
</evidence>
<reference evidence="11 12" key="1">
    <citation type="submission" date="2015-03" db="EMBL/GenBank/DDBJ databases">
        <authorList>
            <person name="Murphy D."/>
        </authorList>
    </citation>
    <scope>NUCLEOTIDE SEQUENCE [LARGE SCALE GENOMIC DNA]</scope>
    <source>
        <strain evidence="11 12">DSM 44277</strain>
    </source>
</reference>
<dbReference type="EMBL" id="CSTD01000001">
    <property type="protein sequence ID" value="CPR08890.1"/>
    <property type="molecule type" value="Genomic_DNA"/>
</dbReference>
<keyword evidence="7 9" id="KW-0413">Isomerase</keyword>
<feature type="binding site" evidence="9">
    <location>
        <begin position="104"/>
        <end position="105"/>
    </location>
    <ligand>
        <name>substrate</name>
    </ligand>
</feature>
<comment type="subcellular location">
    <subcellularLocation>
        <location evidence="2 9">Cytoplasm</location>
    </subcellularLocation>
</comment>
<evidence type="ECO:0000256" key="7">
    <source>
        <dbReference type="ARBA" id="ARBA00023235"/>
    </source>
</evidence>
<evidence type="ECO:0000313" key="12">
    <source>
        <dbReference type="Proteomes" id="UP000198875"/>
    </source>
</evidence>
<comment type="miscellaneous">
    <text evidence="9">The reaction produces a racemic mixture of D-glycero-alpha-D-manno-heptose 7-phosphate and D-glycero-beta-D-manno-heptose 7-phosphate.</text>
</comment>
<feature type="binding site" evidence="9">
    <location>
        <position position="135"/>
    </location>
    <ligand>
        <name>substrate</name>
    </ligand>
</feature>